<gene>
    <name evidence="3" type="ORF">HHI_06434</name>
</gene>
<dbReference type="InterPro" id="IPR008040">
    <property type="entry name" value="Hydant_A_N"/>
</dbReference>
<dbReference type="InterPro" id="IPR043129">
    <property type="entry name" value="ATPase_NBD"/>
</dbReference>
<dbReference type="InterPro" id="IPR045079">
    <property type="entry name" value="Oxoprolinase-like"/>
</dbReference>
<dbReference type="AlphaFoldDB" id="A0A059FXQ3"/>
<evidence type="ECO:0000313" key="4">
    <source>
        <dbReference type="Proteomes" id="UP000025061"/>
    </source>
</evidence>
<dbReference type="GO" id="GO:0016787">
    <property type="term" value="F:hydrolase activity"/>
    <property type="evidence" value="ECO:0007669"/>
    <property type="project" value="InterPro"/>
</dbReference>
<dbReference type="PANTHER" id="PTHR11365">
    <property type="entry name" value="5-OXOPROLINASE RELATED"/>
    <property type="match status" value="1"/>
</dbReference>
<dbReference type="PATRIC" id="fig|1280951.3.peg.1302"/>
<dbReference type="Gene3D" id="3.30.420.40">
    <property type="match status" value="1"/>
</dbReference>
<evidence type="ECO:0000313" key="3">
    <source>
        <dbReference type="EMBL" id="KCZ95286.1"/>
    </source>
</evidence>
<dbReference type="PANTHER" id="PTHR11365:SF10">
    <property type="entry name" value="HYDANTOINASE_OXOPROLINASE"/>
    <property type="match status" value="1"/>
</dbReference>
<dbReference type="Pfam" id="PF05378">
    <property type="entry name" value="Hydant_A_N"/>
    <property type="match status" value="1"/>
</dbReference>
<accession>A0A059FXQ3</accession>
<organism evidence="3 4">
    <name type="scientific">Hyphomonas hirschiana VP5</name>
    <dbReference type="NCBI Taxonomy" id="1280951"/>
    <lineage>
        <taxon>Bacteria</taxon>
        <taxon>Pseudomonadati</taxon>
        <taxon>Pseudomonadota</taxon>
        <taxon>Alphaproteobacteria</taxon>
        <taxon>Hyphomonadales</taxon>
        <taxon>Hyphomonadaceae</taxon>
        <taxon>Hyphomonas</taxon>
    </lineage>
</organism>
<sequence length="528" mass="54722">MQRISEKKPLRIGVDVGGTNTDAVLMQGERVLASTKSPTTRSVRDGIVSAISAVIGSAGAAVSDISVVSIGTTHFTNAFVQRRGLDRVGVIRIALPAAQALPPMTDWPEDIASAIGGQTYAVRGGYQYDGRINADLDELAVADAARKLRAEGLASIALSALFAPVNDAMERRASDIIRNEYPDCTLTLSSRIGRIGLLERENAGIMNASLASLARETVSGFRSALAELGIIAPFYVSQNDGTLMNAEFVEQYPVLTFASGPTNSMRGAAYLSGLKDALVADIGGTTTDIGVLSNGFPRESSVMVDIGGVRTNFRMPDIIALGLGGGSIVTPLSDGTVRIGPQSVGYDITTQALVFGGTTLTTTDLAVAAGYADIGDRSRVAGLDSQLVERGITEIHRLVETGVDRMKTSGDAAPLILVGGGAILINREIRGVSDMRTHRDAGVANAIGASIAQIGGETDKVYAYDTDGRDAAMADAISSARARAVAAGADAASIEIMDIEELPLAYIPGGAVRLRVKVAGNLAAAGAD</sequence>
<dbReference type="SUPFAM" id="SSF53067">
    <property type="entry name" value="Actin-like ATPase domain"/>
    <property type="match status" value="2"/>
</dbReference>
<dbReference type="OrthoDB" id="9759608at2"/>
<name>A0A059FXQ3_9PROT</name>
<evidence type="ECO:0000259" key="1">
    <source>
        <dbReference type="Pfam" id="PF01968"/>
    </source>
</evidence>
<proteinExistence type="predicted"/>
<feature type="domain" description="Hydantoinase/oxoprolinase N-terminal" evidence="2">
    <location>
        <begin position="11"/>
        <end position="180"/>
    </location>
</feature>
<dbReference type="Pfam" id="PF01968">
    <property type="entry name" value="Hydantoinase_A"/>
    <property type="match status" value="1"/>
</dbReference>
<protein>
    <submittedName>
        <fullName evidence="3">Hydantoinase/oxoprolinase family protein</fullName>
    </submittedName>
</protein>
<keyword evidence="4" id="KW-1185">Reference proteome</keyword>
<feature type="domain" description="Hydantoinase A/oxoprolinase" evidence="1">
    <location>
        <begin position="200"/>
        <end position="402"/>
    </location>
</feature>
<comment type="caution">
    <text evidence="3">The sequence shown here is derived from an EMBL/GenBank/DDBJ whole genome shotgun (WGS) entry which is preliminary data.</text>
</comment>
<dbReference type="RefSeq" id="WP_011647495.1">
    <property type="nucleotide sequence ID" value="NZ_ARYI01000004.1"/>
</dbReference>
<reference evidence="3 4" key="1">
    <citation type="submission" date="2013-04" db="EMBL/GenBank/DDBJ databases">
        <title>Hyphomonas hirschiana VP5 Genome Sequencing.</title>
        <authorList>
            <person name="Lai Q."/>
            <person name="Shao Z."/>
        </authorList>
    </citation>
    <scope>NUCLEOTIDE SEQUENCE [LARGE SCALE GENOMIC DNA]</scope>
    <source>
        <strain evidence="3 4">VP5</strain>
    </source>
</reference>
<dbReference type="Proteomes" id="UP000025061">
    <property type="component" value="Unassembled WGS sequence"/>
</dbReference>
<dbReference type="EMBL" id="ARYI01000004">
    <property type="protein sequence ID" value="KCZ95286.1"/>
    <property type="molecule type" value="Genomic_DNA"/>
</dbReference>
<evidence type="ECO:0000259" key="2">
    <source>
        <dbReference type="Pfam" id="PF05378"/>
    </source>
</evidence>
<dbReference type="InterPro" id="IPR002821">
    <property type="entry name" value="Hydantoinase_A"/>
</dbReference>